<name>A0A0F9PP38_9ZZZZ</name>
<evidence type="ECO:0000313" key="2">
    <source>
        <dbReference type="EMBL" id="KKM94947.1"/>
    </source>
</evidence>
<feature type="transmembrane region" description="Helical" evidence="1">
    <location>
        <begin position="63"/>
        <end position="84"/>
    </location>
</feature>
<protein>
    <recommendedName>
        <fullName evidence="3">Iron transporter</fullName>
    </recommendedName>
</protein>
<evidence type="ECO:0008006" key="3">
    <source>
        <dbReference type="Google" id="ProtNLM"/>
    </source>
</evidence>
<dbReference type="AlphaFoldDB" id="A0A0F9PP38"/>
<reference evidence="2" key="1">
    <citation type="journal article" date="2015" name="Nature">
        <title>Complex archaea that bridge the gap between prokaryotes and eukaryotes.</title>
        <authorList>
            <person name="Spang A."/>
            <person name="Saw J.H."/>
            <person name="Jorgensen S.L."/>
            <person name="Zaremba-Niedzwiedzka K."/>
            <person name="Martijn J."/>
            <person name="Lind A.E."/>
            <person name="van Eijk R."/>
            <person name="Schleper C."/>
            <person name="Guy L."/>
            <person name="Ettema T.J."/>
        </authorList>
    </citation>
    <scope>NUCLEOTIDE SEQUENCE</scope>
</reference>
<dbReference type="EMBL" id="LAZR01006072">
    <property type="protein sequence ID" value="KKM94947.1"/>
    <property type="molecule type" value="Genomic_DNA"/>
</dbReference>
<keyword evidence="1" id="KW-0472">Membrane</keyword>
<organism evidence="2">
    <name type="scientific">marine sediment metagenome</name>
    <dbReference type="NCBI Taxonomy" id="412755"/>
    <lineage>
        <taxon>unclassified sequences</taxon>
        <taxon>metagenomes</taxon>
        <taxon>ecological metagenomes</taxon>
    </lineage>
</organism>
<evidence type="ECO:0000256" key="1">
    <source>
        <dbReference type="SAM" id="Phobius"/>
    </source>
</evidence>
<feature type="transmembrane region" description="Helical" evidence="1">
    <location>
        <begin position="30"/>
        <end position="56"/>
    </location>
</feature>
<keyword evidence="1" id="KW-0812">Transmembrane</keyword>
<sequence length="113" mass="12291">MQAPLHSAPYDKVNVIALIVKSVSCYRALVFLRFFIAIIGGYAFTSASTALLSFVLPIAKQDAVLFSVSISILIYAVVFIYAFSVKSLKTVWISILLSTGVFIALLGLLKGWV</sequence>
<comment type="caution">
    <text evidence="2">The sequence shown here is derived from an EMBL/GenBank/DDBJ whole genome shotgun (WGS) entry which is preliminary data.</text>
</comment>
<proteinExistence type="predicted"/>
<keyword evidence="1" id="KW-1133">Transmembrane helix</keyword>
<accession>A0A0F9PP38</accession>
<feature type="transmembrane region" description="Helical" evidence="1">
    <location>
        <begin position="90"/>
        <end position="109"/>
    </location>
</feature>
<gene>
    <name evidence="2" type="ORF">LCGC14_1193180</name>
</gene>